<evidence type="ECO:0000313" key="3">
    <source>
        <dbReference type="Proteomes" id="UP000294114"/>
    </source>
</evidence>
<gene>
    <name evidence="2" type="ORF">EV384_1250</name>
</gene>
<comment type="caution">
    <text evidence="2">The sequence shown here is derived from an EMBL/GenBank/DDBJ whole genome shotgun (WGS) entry which is preliminary data.</text>
</comment>
<name>A0A4Q8B5K0_9ACTN</name>
<sequence length="59" mass="6184">MGARPGPEDGNRIIFGGELRLMGCFAFLVAVLMLTGPRPPVGRPALTAAGGGMMAEWRL</sequence>
<keyword evidence="1" id="KW-0472">Membrane</keyword>
<keyword evidence="3" id="KW-1185">Reference proteome</keyword>
<feature type="transmembrane region" description="Helical" evidence="1">
    <location>
        <begin position="12"/>
        <end position="34"/>
    </location>
</feature>
<accession>A0A4Q8B5K0</accession>
<keyword evidence="1" id="KW-0812">Transmembrane</keyword>
<reference evidence="2 3" key="1">
    <citation type="submission" date="2019-02" db="EMBL/GenBank/DDBJ databases">
        <title>Sequencing the genomes of 1000 actinobacteria strains.</title>
        <authorList>
            <person name="Klenk H.-P."/>
        </authorList>
    </citation>
    <scope>NUCLEOTIDE SEQUENCE [LARGE SCALE GENOMIC DNA]</scope>
    <source>
        <strain evidence="2 3">DSM 45612</strain>
    </source>
</reference>
<dbReference type="AlphaFoldDB" id="A0A4Q8B5K0"/>
<dbReference type="EMBL" id="SHLD01000001">
    <property type="protein sequence ID" value="RZU72864.1"/>
    <property type="molecule type" value="Genomic_DNA"/>
</dbReference>
<keyword evidence="1" id="KW-1133">Transmembrane helix</keyword>
<evidence type="ECO:0000256" key="1">
    <source>
        <dbReference type="SAM" id="Phobius"/>
    </source>
</evidence>
<organism evidence="2 3">
    <name type="scientific">Micromonospora kangleipakensis</name>
    <dbReference type="NCBI Taxonomy" id="1077942"/>
    <lineage>
        <taxon>Bacteria</taxon>
        <taxon>Bacillati</taxon>
        <taxon>Actinomycetota</taxon>
        <taxon>Actinomycetes</taxon>
        <taxon>Micromonosporales</taxon>
        <taxon>Micromonosporaceae</taxon>
        <taxon>Micromonospora</taxon>
    </lineage>
</organism>
<evidence type="ECO:0000313" key="2">
    <source>
        <dbReference type="EMBL" id="RZU72864.1"/>
    </source>
</evidence>
<dbReference type="Proteomes" id="UP000294114">
    <property type="component" value="Unassembled WGS sequence"/>
</dbReference>
<proteinExistence type="predicted"/>
<protein>
    <submittedName>
        <fullName evidence="2">Uncharacterized protein</fullName>
    </submittedName>
</protein>